<organism evidence="2 3">
    <name type="scientific">Candidatus Methanofastidiosum methylothiophilum</name>
    <dbReference type="NCBI Taxonomy" id="1705564"/>
    <lineage>
        <taxon>Archaea</taxon>
        <taxon>Methanobacteriati</taxon>
        <taxon>Methanobacteriota</taxon>
        <taxon>Stenosarchaea group</taxon>
        <taxon>Candidatus Methanofastidiosia</taxon>
        <taxon>Candidatus Methanofastidiosales</taxon>
        <taxon>Candidatus Methanofastidiosaceae</taxon>
        <taxon>Candidatus Methanofastidiosum</taxon>
    </lineage>
</organism>
<comment type="caution">
    <text evidence="2">The sequence shown here is derived from an EMBL/GenBank/DDBJ whole genome shotgun (WGS) entry which is preliminary data.</text>
</comment>
<dbReference type="Proteomes" id="UP000075578">
    <property type="component" value="Unassembled WGS sequence"/>
</dbReference>
<name>A0A150IPL9_9EURY</name>
<feature type="transmembrane region" description="Helical" evidence="1">
    <location>
        <begin position="80"/>
        <end position="99"/>
    </location>
</feature>
<dbReference type="AlphaFoldDB" id="A0A150IPL9"/>
<gene>
    <name evidence="2" type="ORF">AMQ74_01734</name>
</gene>
<sequence>MAKKEEGEEVTLNPKSKVSLKVDVNKLSNKLISKQGAFCLVVGVIFTLFGGLFVGALLTYMKIVDVKELIKYGEGYYSPLFYLFLSTCLSLFGVVMAAFSKSS</sequence>
<reference evidence="2 3" key="1">
    <citation type="journal article" date="2016" name="ISME J.">
        <title>Chasing the elusive Euryarchaeota class WSA2: genomes reveal a uniquely fastidious methyl-reducing methanogen.</title>
        <authorList>
            <person name="Nobu M.K."/>
            <person name="Narihiro T."/>
            <person name="Kuroda K."/>
            <person name="Mei R."/>
            <person name="Liu W.T."/>
        </authorList>
    </citation>
    <scope>NUCLEOTIDE SEQUENCE [LARGE SCALE GENOMIC DNA]</scope>
    <source>
        <strain evidence="2">U1lsi0528_Bin089</strain>
    </source>
</reference>
<evidence type="ECO:0000313" key="3">
    <source>
        <dbReference type="Proteomes" id="UP000075578"/>
    </source>
</evidence>
<dbReference type="EMBL" id="LNGD01000174">
    <property type="protein sequence ID" value="KYC46923.1"/>
    <property type="molecule type" value="Genomic_DNA"/>
</dbReference>
<evidence type="ECO:0000256" key="1">
    <source>
        <dbReference type="SAM" id="Phobius"/>
    </source>
</evidence>
<feature type="transmembrane region" description="Helical" evidence="1">
    <location>
        <begin position="36"/>
        <end position="60"/>
    </location>
</feature>
<accession>A0A150IPL9</accession>
<keyword evidence="1" id="KW-0472">Membrane</keyword>
<proteinExistence type="predicted"/>
<evidence type="ECO:0000313" key="2">
    <source>
        <dbReference type="EMBL" id="KYC46923.1"/>
    </source>
</evidence>
<keyword evidence="1" id="KW-0812">Transmembrane</keyword>
<keyword evidence="1" id="KW-1133">Transmembrane helix</keyword>
<protein>
    <submittedName>
        <fullName evidence="2">Uncharacterized protein</fullName>
    </submittedName>
</protein>